<feature type="compositionally biased region" description="Low complexity" evidence="1">
    <location>
        <begin position="43"/>
        <end position="52"/>
    </location>
</feature>
<gene>
    <name evidence="3" type="ORF">OMP39_09145</name>
</gene>
<dbReference type="EMBL" id="CP110257">
    <property type="protein sequence ID" value="UZD53860.1"/>
    <property type="molecule type" value="Genomic_DNA"/>
</dbReference>
<organism evidence="3 4">
    <name type="scientific">Caldimonas aquatica</name>
    <dbReference type="NCBI Taxonomy" id="376175"/>
    <lineage>
        <taxon>Bacteria</taxon>
        <taxon>Pseudomonadati</taxon>
        <taxon>Pseudomonadota</taxon>
        <taxon>Betaproteobacteria</taxon>
        <taxon>Burkholderiales</taxon>
        <taxon>Sphaerotilaceae</taxon>
        <taxon>Caldimonas</taxon>
    </lineage>
</organism>
<dbReference type="RefSeq" id="WP_264891430.1">
    <property type="nucleotide sequence ID" value="NZ_CP110257.1"/>
</dbReference>
<evidence type="ECO:0000256" key="2">
    <source>
        <dbReference type="SAM" id="SignalP"/>
    </source>
</evidence>
<evidence type="ECO:0000313" key="3">
    <source>
        <dbReference type="EMBL" id="UZD53860.1"/>
    </source>
</evidence>
<evidence type="ECO:0000313" key="4">
    <source>
        <dbReference type="Proteomes" id="UP001163266"/>
    </source>
</evidence>
<feature type="region of interest" description="Disordered" evidence="1">
    <location>
        <begin position="23"/>
        <end position="52"/>
    </location>
</feature>
<dbReference type="InterPro" id="IPR024572">
    <property type="entry name" value="RcnB"/>
</dbReference>
<accession>A0ABY6MPN0</accession>
<evidence type="ECO:0000256" key="1">
    <source>
        <dbReference type="SAM" id="MobiDB-lite"/>
    </source>
</evidence>
<dbReference type="Gene3D" id="3.10.450.160">
    <property type="entry name" value="inner membrane protein cigr"/>
    <property type="match status" value="1"/>
</dbReference>
<feature type="chain" id="PRO_5045346995" evidence="2">
    <location>
        <begin position="24"/>
        <end position="126"/>
    </location>
</feature>
<feature type="compositionally biased region" description="Basic and acidic residues" evidence="1">
    <location>
        <begin position="24"/>
        <end position="39"/>
    </location>
</feature>
<dbReference type="Pfam" id="PF11776">
    <property type="entry name" value="RcnB"/>
    <property type="match status" value="1"/>
</dbReference>
<sequence length="126" mass="13813">MQARTLIALATLALGLQAGLAHAQPRDRHAPAPRVEHRHGPVHGHPAARPAHPPVVVVQPVRVAAPRHHFHRGARLPVAYRHHVVHDWRAHRLSAPPRGHHWVRVGSDFVLVAAATGIIAHFVLAH</sequence>
<name>A0ABY6MPN0_9BURK</name>
<reference evidence="3" key="1">
    <citation type="submission" date="2022-10" db="EMBL/GenBank/DDBJ databases">
        <title>Complete genome sequence of Schlegelella aquatica LMG 23380.</title>
        <authorList>
            <person name="Musilova J."/>
            <person name="Kourilova X."/>
            <person name="Bezdicek M."/>
            <person name="Hermankova K."/>
            <person name="Obruca S."/>
            <person name="Sedlar K."/>
        </authorList>
    </citation>
    <scope>NUCLEOTIDE SEQUENCE</scope>
    <source>
        <strain evidence="3">LMG 23380</strain>
    </source>
</reference>
<keyword evidence="2" id="KW-0732">Signal</keyword>
<keyword evidence="4" id="KW-1185">Reference proteome</keyword>
<feature type="signal peptide" evidence="2">
    <location>
        <begin position="1"/>
        <end position="23"/>
    </location>
</feature>
<dbReference type="Proteomes" id="UP001163266">
    <property type="component" value="Chromosome"/>
</dbReference>
<protein>
    <submittedName>
        <fullName evidence="3">RcnB family protein</fullName>
    </submittedName>
</protein>
<proteinExistence type="predicted"/>